<accession>A0A8S1Y1R7</accession>
<gene>
    <name evidence="1" type="ORF">POCTA_138.1.T1420002</name>
</gene>
<dbReference type="Proteomes" id="UP000683925">
    <property type="component" value="Unassembled WGS sequence"/>
</dbReference>
<protein>
    <submittedName>
        <fullName evidence="1">Uncharacterized protein</fullName>
    </submittedName>
</protein>
<proteinExistence type="predicted"/>
<comment type="caution">
    <text evidence="1">The sequence shown here is derived from an EMBL/GenBank/DDBJ whole genome shotgun (WGS) entry which is preliminary data.</text>
</comment>
<dbReference type="EMBL" id="CAJJDP010000143">
    <property type="protein sequence ID" value="CAD8207726.1"/>
    <property type="molecule type" value="Genomic_DNA"/>
</dbReference>
<name>A0A8S1Y1R7_PAROT</name>
<sequence>MLQIYILNICVLECPGQTYLEKICFRNCADLCSECFGVEIYEQLPYWLKQRNKQLCHSSQSKLFKIS</sequence>
<reference evidence="1" key="1">
    <citation type="submission" date="2021-01" db="EMBL/GenBank/DDBJ databases">
        <authorList>
            <consortium name="Genoscope - CEA"/>
            <person name="William W."/>
        </authorList>
    </citation>
    <scope>NUCLEOTIDE SEQUENCE</scope>
</reference>
<keyword evidence="2" id="KW-1185">Reference proteome</keyword>
<organism evidence="1 2">
    <name type="scientific">Paramecium octaurelia</name>
    <dbReference type="NCBI Taxonomy" id="43137"/>
    <lineage>
        <taxon>Eukaryota</taxon>
        <taxon>Sar</taxon>
        <taxon>Alveolata</taxon>
        <taxon>Ciliophora</taxon>
        <taxon>Intramacronucleata</taxon>
        <taxon>Oligohymenophorea</taxon>
        <taxon>Peniculida</taxon>
        <taxon>Parameciidae</taxon>
        <taxon>Paramecium</taxon>
    </lineage>
</organism>
<evidence type="ECO:0000313" key="1">
    <source>
        <dbReference type="EMBL" id="CAD8207726.1"/>
    </source>
</evidence>
<dbReference type="AlphaFoldDB" id="A0A8S1Y1R7"/>
<evidence type="ECO:0000313" key="2">
    <source>
        <dbReference type="Proteomes" id="UP000683925"/>
    </source>
</evidence>